<dbReference type="AlphaFoldDB" id="A0A3D9XIM4"/>
<dbReference type="InterPro" id="IPR021309">
    <property type="entry name" value="YgaP-like_TM"/>
</dbReference>
<feature type="compositionally biased region" description="Basic and acidic residues" evidence="1">
    <location>
        <begin position="78"/>
        <end position="107"/>
    </location>
</feature>
<name>A0A3D9XIM4_PARVE</name>
<dbReference type="RefSeq" id="WP_116222805.1">
    <property type="nucleotide sequence ID" value="NZ_CP038197.1"/>
</dbReference>
<evidence type="ECO:0000256" key="2">
    <source>
        <dbReference type="SAM" id="Phobius"/>
    </source>
</evidence>
<comment type="caution">
    <text evidence="4">The sequence shown here is derived from an EMBL/GenBank/DDBJ whole genome shotgun (WGS) entry which is preliminary data.</text>
</comment>
<dbReference type="Proteomes" id="UP000256941">
    <property type="component" value="Unassembled WGS sequence"/>
</dbReference>
<evidence type="ECO:0000313" key="4">
    <source>
        <dbReference type="EMBL" id="REF68953.1"/>
    </source>
</evidence>
<keyword evidence="2" id="KW-1133">Transmembrane helix</keyword>
<feature type="transmembrane region" description="Helical" evidence="2">
    <location>
        <begin position="35"/>
        <end position="59"/>
    </location>
</feature>
<keyword evidence="2" id="KW-0472">Membrane</keyword>
<accession>A0A3D9XIM4</accession>
<feature type="compositionally biased region" description="Gly residues" evidence="1">
    <location>
        <begin position="62"/>
        <end position="76"/>
    </location>
</feature>
<organism evidence="4 5">
    <name type="scientific">Paracoccus versutus</name>
    <name type="common">Thiobacillus versutus</name>
    <dbReference type="NCBI Taxonomy" id="34007"/>
    <lineage>
        <taxon>Bacteria</taxon>
        <taxon>Pseudomonadati</taxon>
        <taxon>Pseudomonadota</taxon>
        <taxon>Alphaproteobacteria</taxon>
        <taxon>Rhodobacterales</taxon>
        <taxon>Paracoccaceae</taxon>
        <taxon>Paracoccus</taxon>
    </lineage>
</organism>
<evidence type="ECO:0000313" key="5">
    <source>
        <dbReference type="Proteomes" id="UP000256941"/>
    </source>
</evidence>
<dbReference type="Pfam" id="PF11127">
    <property type="entry name" value="YgaP-like_TM"/>
    <property type="match status" value="1"/>
</dbReference>
<keyword evidence="2" id="KW-0812">Transmembrane</keyword>
<feature type="region of interest" description="Disordered" evidence="1">
    <location>
        <begin position="62"/>
        <end position="107"/>
    </location>
</feature>
<gene>
    <name evidence="4" type="ORF">BDD41_4038</name>
</gene>
<feature type="transmembrane region" description="Helical" evidence="2">
    <location>
        <begin position="12"/>
        <end position="29"/>
    </location>
</feature>
<sequence>MRINIAGTERVLRLVLGLGLVLLALLAGLSPAWSWAAAVVGLVLLATAALRFCPVWALLGIGRGPEGGGSEGGSEGEGADRRDGDREDGDREDGDRENGDRRDGGGA</sequence>
<dbReference type="EMBL" id="QTUJ01000003">
    <property type="protein sequence ID" value="REF68953.1"/>
    <property type="molecule type" value="Genomic_DNA"/>
</dbReference>
<reference evidence="4 5" key="1">
    <citation type="submission" date="2018-08" db="EMBL/GenBank/DDBJ databases">
        <title>Genomic Encyclopedia of Archaeal and Bacterial Type Strains, Phase II (KMG-II): from individual species to whole genera.</title>
        <authorList>
            <person name="Goeker M."/>
        </authorList>
    </citation>
    <scope>NUCLEOTIDE SEQUENCE [LARGE SCALE GENOMIC DNA]</scope>
    <source>
        <strain evidence="4 5">DSM 17099</strain>
    </source>
</reference>
<evidence type="ECO:0000259" key="3">
    <source>
        <dbReference type="Pfam" id="PF11127"/>
    </source>
</evidence>
<feature type="domain" description="Inner membrane protein YgaP-like transmembrane" evidence="3">
    <location>
        <begin position="1"/>
        <end position="64"/>
    </location>
</feature>
<evidence type="ECO:0000256" key="1">
    <source>
        <dbReference type="SAM" id="MobiDB-lite"/>
    </source>
</evidence>
<proteinExistence type="predicted"/>
<protein>
    <recommendedName>
        <fullName evidence="3">Inner membrane protein YgaP-like transmembrane domain-containing protein</fullName>
    </recommendedName>
</protein>